<dbReference type="HOGENOM" id="CLU_024979_1_2_9"/>
<dbReference type="CDD" id="cd00165">
    <property type="entry name" value="S4"/>
    <property type="match status" value="1"/>
</dbReference>
<dbReference type="CDD" id="cd02870">
    <property type="entry name" value="PseudoU_synth_RsuA_like"/>
    <property type="match status" value="1"/>
</dbReference>
<sequence>MLNLNRSRRGDPVERLQKVMARAGVASRRHCERLIAAGAVKVNGKVVTEVGCKVDPARDKIQVGNRTISLFPRRYYILLYKPRGYVTTLSDEKGRKKVTDLLKGVAGRVYPVGRLDYDSEGLLLLTNDGELTYALTHPKHRVPKTYVVSVKGLPGREKLEKMAGGLMLEDGPTAPARVRLIGRRGKNVLLEITISEGRNRQIRRMCDSIGHPVVRLKRTKLGSLSIGNLRPGQYRHLTREEIKKLKEDAGMG</sequence>
<dbReference type="Proteomes" id="UP000006556">
    <property type="component" value="Chromosome"/>
</dbReference>
<comment type="similarity">
    <text evidence="1 5">Belongs to the pseudouridine synthase RsuA family.</text>
</comment>
<evidence type="ECO:0000313" key="8">
    <source>
        <dbReference type="Proteomes" id="UP000006556"/>
    </source>
</evidence>
<name>A5D1T3_PELTS</name>
<keyword evidence="3 5" id="KW-0413">Isomerase</keyword>
<dbReference type="InterPro" id="IPR020103">
    <property type="entry name" value="PsdUridine_synth_cat_dom_sf"/>
</dbReference>
<dbReference type="PROSITE" id="PS50889">
    <property type="entry name" value="S4"/>
    <property type="match status" value="1"/>
</dbReference>
<dbReference type="InterPro" id="IPR000748">
    <property type="entry name" value="PsdUridine_synth_RsuA/RluB/E/F"/>
</dbReference>
<feature type="domain" description="RNA-binding S4" evidence="6">
    <location>
        <begin position="14"/>
        <end position="77"/>
    </location>
</feature>
<dbReference type="NCBIfam" id="TIGR00093">
    <property type="entry name" value="pseudouridine synthase"/>
    <property type="match status" value="1"/>
</dbReference>
<dbReference type="PROSITE" id="PS01149">
    <property type="entry name" value="PSI_RSU"/>
    <property type="match status" value="1"/>
</dbReference>
<reference evidence="8" key="1">
    <citation type="journal article" date="2008" name="Genome Res.">
        <title>The genome of Pelotomaculum thermopropionicum reveals niche-associated evolution in anaerobic microbiota.</title>
        <authorList>
            <person name="Kosaka T."/>
            <person name="Kato S."/>
            <person name="Shimoyama T."/>
            <person name="Ishii S."/>
            <person name="Abe T."/>
            <person name="Watanabe K."/>
        </authorList>
    </citation>
    <scope>NUCLEOTIDE SEQUENCE [LARGE SCALE GENOMIC DNA]</scope>
    <source>
        <strain evidence="8">DSM 13744 / JCM 10971 / SI</strain>
    </source>
</reference>
<organism evidence="7 8">
    <name type="scientific">Pelotomaculum thermopropionicum (strain DSM 13744 / JCM 10971 / SI)</name>
    <dbReference type="NCBI Taxonomy" id="370438"/>
    <lineage>
        <taxon>Bacteria</taxon>
        <taxon>Bacillati</taxon>
        <taxon>Bacillota</taxon>
        <taxon>Clostridia</taxon>
        <taxon>Eubacteriales</taxon>
        <taxon>Desulfotomaculaceae</taxon>
        <taxon>Pelotomaculum</taxon>
    </lineage>
</organism>
<evidence type="ECO:0000259" key="6">
    <source>
        <dbReference type="SMART" id="SM00363"/>
    </source>
</evidence>
<keyword evidence="2 4" id="KW-0694">RNA-binding</keyword>
<dbReference type="InterPro" id="IPR020094">
    <property type="entry name" value="TruA/RsuA/RluB/E/F_N"/>
</dbReference>
<dbReference type="EMBL" id="AP009389">
    <property type="protein sequence ID" value="BAF59815.1"/>
    <property type="molecule type" value="Genomic_DNA"/>
</dbReference>
<dbReference type="STRING" id="370438.PTH_1634"/>
<dbReference type="InterPro" id="IPR050343">
    <property type="entry name" value="RsuA_PseudoU_synthase"/>
</dbReference>
<dbReference type="GO" id="GO:0005829">
    <property type="term" value="C:cytosol"/>
    <property type="evidence" value="ECO:0007669"/>
    <property type="project" value="UniProtKB-ARBA"/>
</dbReference>
<dbReference type="Pfam" id="PF00849">
    <property type="entry name" value="PseudoU_synth_2"/>
    <property type="match status" value="1"/>
</dbReference>
<proteinExistence type="inferred from homology"/>
<dbReference type="GO" id="GO:0120159">
    <property type="term" value="F:rRNA pseudouridine synthase activity"/>
    <property type="evidence" value="ECO:0007669"/>
    <property type="project" value="UniProtKB-ARBA"/>
</dbReference>
<dbReference type="Gene3D" id="3.30.70.1560">
    <property type="entry name" value="Alpha-L RNA-binding motif"/>
    <property type="match status" value="1"/>
</dbReference>
<dbReference type="eggNOG" id="COG1187">
    <property type="taxonomic scope" value="Bacteria"/>
</dbReference>
<dbReference type="InterPro" id="IPR042092">
    <property type="entry name" value="PsdUridine_s_RsuA/RluB/E/F_cat"/>
</dbReference>
<evidence type="ECO:0000256" key="1">
    <source>
        <dbReference type="ARBA" id="ARBA00008348"/>
    </source>
</evidence>
<dbReference type="PANTHER" id="PTHR47683:SF2">
    <property type="entry name" value="RNA-BINDING S4 DOMAIN-CONTAINING PROTEIN"/>
    <property type="match status" value="1"/>
</dbReference>
<protein>
    <recommendedName>
        <fullName evidence="5">Pseudouridine synthase</fullName>
        <ecNumber evidence="5">5.4.99.-</ecNumber>
    </recommendedName>
</protein>
<evidence type="ECO:0000313" key="7">
    <source>
        <dbReference type="EMBL" id="BAF59815.1"/>
    </source>
</evidence>
<evidence type="ECO:0000256" key="5">
    <source>
        <dbReference type="RuleBase" id="RU003887"/>
    </source>
</evidence>
<gene>
    <name evidence="7" type="primary">RsuA</name>
    <name evidence="7" type="ordered locus">PTH_1634</name>
</gene>
<dbReference type="FunFam" id="3.30.70.1560:FF:000001">
    <property type="entry name" value="Pseudouridine synthase"/>
    <property type="match status" value="1"/>
</dbReference>
<keyword evidence="8" id="KW-1185">Reference proteome</keyword>
<dbReference type="InterPro" id="IPR018496">
    <property type="entry name" value="PsdUridine_synth_RsuA/RluB_CS"/>
</dbReference>
<dbReference type="Gene3D" id="3.30.70.580">
    <property type="entry name" value="Pseudouridine synthase I, catalytic domain, N-terminal subdomain"/>
    <property type="match status" value="1"/>
</dbReference>
<dbReference type="EC" id="5.4.99.-" evidence="5"/>
<dbReference type="FunFam" id="3.10.290.10:FF:000003">
    <property type="entry name" value="Pseudouridine synthase"/>
    <property type="match status" value="1"/>
</dbReference>
<dbReference type="Gene3D" id="3.10.290.10">
    <property type="entry name" value="RNA-binding S4 domain"/>
    <property type="match status" value="1"/>
</dbReference>
<dbReference type="KEGG" id="pth:PTH_1634"/>
<dbReference type="SUPFAM" id="SSF55120">
    <property type="entry name" value="Pseudouridine synthase"/>
    <property type="match status" value="1"/>
</dbReference>
<dbReference type="InterPro" id="IPR002942">
    <property type="entry name" value="S4_RNA-bd"/>
</dbReference>
<evidence type="ECO:0000256" key="4">
    <source>
        <dbReference type="PROSITE-ProRule" id="PRU00182"/>
    </source>
</evidence>
<dbReference type="AlphaFoldDB" id="A5D1T3"/>
<dbReference type="InterPro" id="IPR036986">
    <property type="entry name" value="S4_RNA-bd_sf"/>
</dbReference>
<dbReference type="GO" id="GO:0003723">
    <property type="term" value="F:RNA binding"/>
    <property type="evidence" value="ECO:0007669"/>
    <property type="project" value="UniProtKB-KW"/>
</dbReference>
<dbReference type="SMART" id="SM00363">
    <property type="entry name" value="S4"/>
    <property type="match status" value="1"/>
</dbReference>
<dbReference type="GO" id="GO:0000455">
    <property type="term" value="P:enzyme-directed rRNA pseudouridine synthesis"/>
    <property type="evidence" value="ECO:0007669"/>
    <property type="project" value="UniProtKB-ARBA"/>
</dbReference>
<dbReference type="PANTHER" id="PTHR47683">
    <property type="entry name" value="PSEUDOURIDINE SYNTHASE FAMILY PROTEIN-RELATED"/>
    <property type="match status" value="1"/>
</dbReference>
<dbReference type="SUPFAM" id="SSF55174">
    <property type="entry name" value="Alpha-L RNA-binding motif"/>
    <property type="match status" value="1"/>
</dbReference>
<evidence type="ECO:0000256" key="2">
    <source>
        <dbReference type="ARBA" id="ARBA00022884"/>
    </source>
</evidence>
<dbReference type="Pfam" id="PF01479">
    <property type="entry name" value="S4"/>
    <property type="match status" value="1"/>
</dbReference>
<dbReference type="InterPro" id="IPR006145">
    <property type="entry name" value="PsdUridine_synth_RsuA/RluA"/>
</dbReference>
<evidence type="ECO:0000256" key="3">
    <source>
        <dbReference type="ARBA" id="ARBA00023235"/>
    </source>
</evidence>
<accession>A5D1T3</accession>